<evidence type="ECO:0000256" key="1">
    <source>
        <dbReference type="SAM" id="Phobius"/>
    </source>
</evidence>
<dbReference type="Proteomes" id="UP000182841">
    <property type="component" value="Unassembled WGS sequence"/>
</dbReference>
<dbReference type="EMBL" id="FOGO01000014">
    <property type="protein sequence ID" value="SES27452.1"/>
    <property type="molecule type" value="Genomic_DNA"/>
</dbReference>
<protein>
    <submittedName>
        <fullName evidence="2">Uncharacterized protein</fullName>
    </submittedName>
</protein>
<evidence type="ECO:0000313" key="3">
    <source>
        <dbReference type="Proteomes" id="UP000182841"/>
    </source>
</evidence>
<evidence type="ECO:0000313" key="2">
    <source>
        <dbReference type="EMBL" id="SES27452.1"/>
    </source>
</evidence>
<accession>A0A1H9W0M8</accession>
<reference evidence="3" key="1">
    <citation type="submission" date="2016-10" db="EMBL/GenBank/DDBJ databases">
        <authorList>
            <person name="Varghese N."/>
            <person name="Submissions S."/>
        </authorList>
    </citation>
    <scope>NUCLEOTIDE SEQUENCE [LARGE SCALE GENOMIC DNA]</scope>
    <source>
        <strain evidence="3">CGMCC 4.6825</strain>
    </source>
</reference>
<dbReference type="AlphaFoldDB" id="A0A1H9W0M8"/>
<organism evidence="2 3">
    <name type="scientific">Streptomyces qinglanensis</name>
    <dbReference type="NCBI Taxonomy" id="943816"/>
    <lineage>
        <taxon>Bacteria</taxon>
        <taxon>Bacillati</taxon>
        <taxon>Actinomycetota</taxon>
        <taxon>Actinomycetes</taxon>
        <taxon>Kitasatosporales</taxon>
        <taxon>Streptomycetaceae</taxon>
        <taxon>Streptomyces</taxon>
    </lineage>
</organism>
<keyword evidence="1" id="KW-0472">Membrane</keyword>
<feature type="transmembrane region" description="Helical" evidence="1">
    <location>
        <begin position="43"/>
        <end position="62"/>
    </location>
</feature>
<gene>
    <name evidence="2" type="ORF">SAMN05421870_114123</name>
</gene>
<sequence>MRPPTAAARTFYCSGMHKRDHEPVFIRSRWGTSRYVYNPNNPVGLALIVITVFVVLGSLFLLGRSTP</sequence>
<keyword evidence="3" id="KW-1185">Reference proteome</keyword>
<proteinExistence type="predicted"/>
<name>A0A1H9W0M8_9ACTN</name>
<keyword evidence="1" id="KW-0812">Transmembrane</keyword>
<keyword evidence="1" id="KW-1133">Transmembrane helix</keyword>